<dbReference type="Proteomes" id="UP001620397">
    <property type="component" value="Unassembled WGS sequence"/>
</dbReference>
<feature type="transmembrane region" description="Helical" evidence="2">
    <location>
        <begin position="37"/>
        <end position="56"/>
    </location>
</feature>
<gene>
    <name evidence="3" type="ORF">ISP14_05215</name>
</gene>
<feature type="region of interest" description="Disordered" evidence="1">
    <location>
        <begin position="1"/>
        <end position="26"/>
    </location>
</feature>
<sequence>MPRWPTEGSLRHAPKPTLPEGHPVTSDLQPARTTHRLLAATSALLGAFALLLQYLLSTQLDTVYGRGWLPGLWLCLGFFTIITNLLVTLALAAAALGPRGAFARFFLRPGTATALAMSIVIVALVYQLLLHALWHPQGWQWLADVILHRAMPVLCLLYWWLAVDKRALRWRQLGAWLLYPIGYFLYALARGAVDGWYPYPFLDVAALGYLRVLLDGCGMLLGFAVVALVLLTLARWQVRRHALFPSAS</sequence>
<keyword evidence="4" id="KW-1185">Reference proteome</keyword>
<dbReference type="NCBIfam" id="NF038065">
    <property type="entry name" value="Pr6Pr"/>
    <property type="match status" value="1"/>
</dbReference>
<feature type="transmembrane region" description="Helical" evidence="2">
    <location>
        <begin position="213"/>
        <end position="234"/>
    </location>
</feature>
<keyword evidence="2" id="KW-0812">Transmembrane</keyword>
<keyword evidence="2" id="KW-1133">Transmembrane helix</keyword>
<organism evidence="3 4">
    <name type="scientific">Dyella agri</name>
    <dbReference type="NCBI Taxonomy" id="1926869"/>
    <lineage>
        <taxon>Bacteria</taxon>
        <taxon>Pseudomonadati</taxon>
        <taxon>Pseudomonadota</taxon>
        <taxon>Gammaproteobacteria</taxon>
        <taxon>Lysobacterales</taxon>
        <taxon>Rhodanobacteraceae</taxon>
        <taxon>Dyella</taxon>
    </lineage>
</organism>
<feature type="transmembrane region" description="Helical" evidence="2">
    <location>
        <begin position="105"/>
        <end position="129"/>
    </location>
</feature>
<feature type="transmembrane region" description="Helical" evidence="2">
    <location>
        <begin position="173"/>
        <end position="193"/>
    </location>
</feature>
<dbReference type="EMBL" id="JADIKL010000002">
    <property type="protein sequence ID" value="MFK2930187.1"/>
    <property type="molecule type" value="Genomic_DNA"/>
</dbReference>
<evidence type="ECO:0000256" key="1">
    <source>
        <dbReference type="SAM" id="MobiDB-lite"/>
    </source>
</evidence>
<name>A0ABW8KDI2_9GAMM</name>
<evidence type="ECO:0000256" key="2">
    <source>
        <dbReference type="SAM" id="Phobius"/>
    </source>
</evidence>
<comment type="caution">
    <text evidence="3">The sequence shown here is derived from an EMBL/GenBank/DDBJ whole genome shotgun (WGS) entry which is preliminary data.</text>
</comment>
<dbReference type="InterPro" id="IPR049713">
    <property type="entry name" value="Pr6Pr-like"/>
</dbReference>
<accession>A0ABW8KDI2</accession>
<feature type="transmembrane region" description="Helical" evidence="2">
    <location>
        <begin position="141"/>
        <end position="161"/>
    </location>
</feature>
<reference evidence="3 4" key="1">
    <citation type="submission" date="2020-10" db="EMBL/GenBank/DDBJ databases">
        <title>Phylogeny of dyella-like bacteria.</title>
        <authorList>
            <person name="Fu J."/>
        </authorList>
    </citation>
    <scope>NUCLEOTIDE SEQUENCE [LARGE SCALE GENOMIC DNA]</scope>
    <source>
        <strain evidence="3 4">DKC-1</strain>
    </source>
</reference>
<protein>
    <submittedName>
        <fullName evidence="3">Pr6Pr family membrane protein</fullName>
    </submittedName>
</protein>
<proteinExistence type="predicted"/>
<evidence type="ECO:0000313" key="4">
    <source>
        <dbReference type="Proteomes" id="UP001620397"/>
    </source>
</evidence>
<evidence type="ECO:0000313" key="3">
    <source>
        <dbReference type="EMBL" id="MFK2930187.1"/>
    </source>
</evidence>
<feature type="transmembrane region" description="Helical" evidence="2">
    <location>
        <begin position="68"/>
        <end position="93"/>
    </location>
</feature>
<keyword evidence="2" id="KW-0472">Membrane</keyword>